<keyword evidence="3" id="KW-1185">Reference proteome</keyword>
<sequence>MSTRSKMGAGNSAGPLLPGIARWLSLAAAPTFAVMAVLSASEPAADMICSMGGMPMHGASVFSGMMAMYGLMSLFHVGPWLRWMGGEGSFRR</sequence>
<reference evidence="2 3" key="1">
    <citation type="submission" date="2020-10" db="EMBL/GenBank/DDBJ databases">
        <title>Sequencing the genomes of 1000 actinobacteria strains.</title>
        <authorList>
            <person name="Klenk H.-P."/>
        </authorList>
    </citation>
    <scope>NUCLEOTIDE SEQUENCE [LARGE SCALE GENOMIC DNA]</scope>
    <source>
        <strain evidence="2 3">DSM 7307</strain>
    </source>
</reference>
<gene>
    <name evidence="2" type="ORF">H4W29_006517</name>
</gene>
<name>A0ABR9J1H4_RHIVS</name>
<keyword evidence="1" id="KW-0472">Membrane</keyword>
<organism evidence="2 3">
    <name type="scientific">Rhizobium viscosum</name>
    <name type="common">Arthrobacter viscosus</name>
    <dbReference type="NCBI Taxonomy" id="1673"/>
    <lineage>
        <taxon>Bacteria</taxon>
        <taxon>Pseudomonadati</taxon>
        <taxon>Pseudomonadota</taxon>
        <taxon>Alphaproteobacteria</taxon>
        <taxon>Hyphomicrobiales</taxon>
        <taxon>Rhizobiaceae</taxon>
        <taxon>Rhizobium/Agrobacterium group</taxon>
        <taxon>Rhizobium</taxon>
    </lineage>
</organism>
<dbReference type="EMBL" id="JADBEC010000003">
    <property type="protein sequence ID" value="MBE1509270.1"/>
    <property type="molecule type" value="Genomic_DNA"/>
</dbReference>
<evidence type="ECO:0000313" key="3">
    <source>
        <dbReference type="Proteomes" id="UP000620262"/>
    </source>
</evidence>
<proteinExistence type="predicted"/>
<accession>A0ABR9J1H4</accession>
<evidence type="ECO:0008006" key="4">
    <source>
        <dbReference type="Google" id="ProtNLM"/>
    </source>
</evidence>
<evidence type="ECO:0000313" key="2">
    <source>
        <dbReference type="EMBL" id="MBE1509270.1"/>
    </source>
</evidence>
<comment type="caution">
    <text evidence="2">The sequence shown here is derived from an EMBL/GenBank/DDBJ whole genome shotgun (WGS) entry which is preliminary data.</text>
</comment>
<feature type="transmembrane region" description="Helical" evidence="1">
    <location>
        <begin position="61"/>
        <end position="81"/>
    </location>
</feature>
<keyword evidence="1" id="KW-1133">Transmembrane helix</keyword>
<protein>
    <recommendedName>
        <fullName evidence="4">Transmembrane protein</fullName>
    </recommendedName>
</protein>
<dbReference type="RefSeq" id="WP_192732886.1">
    <property type="nucleotide sequence ID" value="NZ_BAAAVL010000015.1"/>
</dbReference>
<evidence type="ECO:0000256" key="1">
    <source>
        <dbReference type="SAM" id="Phobius"/>
    </source>
</evidence>
<dbReference type="Proteomes" id="UP000620262">
    <property type="component" value="Unassembled WGS sequence"/>
</dbReference>
<feature type="transmembrane region" description="Helical" evidence="1">
    <location>
        <begin position="20"/>
        <end position="40"/>
    </location>
</feature>
<keyword evidence="1" id="KW-0812">Transmembrane</keyword>